<keyword evidence="1" id="KW-1133">Transmembrane helix</keyword>
<feature type="domain" description="Sulfatase N-terminal" evidence="2">
    <location>
        <begin position="246"/>
        <end position="303"/>
    </location>
</feature>
<dbReference type="InterPro" id="IPR000917">
    <property type="entry name" value="Sulfatase_N"/>
</dbReference>
<feature type="transmembrane region" description="Helical" evidence="1">
    <location>
        <begin position="20"/>
        <end position="40"/>
    </location>
</feature>
<evidence type="ECO:0000259" key="2">
    <source>
        <dbReference type="Pfam" id="PF00884"/>
    </source>
</evidence>
<dbReference type="Proteomes" id="UP000672097">
    <property type="component" value="Unassembled WGS sequence"/>
</dbReference>
<protein>
    <submittedName>
        <fullName evidence="3">Sulfatase-like hydrolase/transferase</fullName>
    </submittedName>
</protein>
<keyword evidence="1" id="KW-0472">Membrane</keyword>
<dbReference type="PANTHER" id="PTHR30443">
    <property type="entry name" value="INNER MEMBRANE PROTEIN"/>
    <property type="match status" value="1"/>
</dbReference>
<feature type="transmembrane region" description="Helical" evidence="1">
    <location>
        <begin position="77"/>
        <end position="96"/>
    </location>
</feature>
<keyword evidence="1" id="KW-0812">Transmembrane</keyword>
<proteinExistence type="predicted"/>
<organism evidence="3 4">
    <name type="scientific">Ideonella paludis</name>
    <dbReference type="NCBI Taxonomy" id="1233411"/>
    <lineage>
        <taxon>Bacteria</taxon>
        <taxon>Pseudomonadati</taxon>
        <taxon>Pseudomonadota</taxon>
        <taxon>Betaproteobacteria</taxon>
        <taxon>Burkholderiales</taxon>
        <taxon>Sphaerotilaceae</taxon>
        <taxon>Ideonella</taxon>
    </lineage>
</organism>
<dbReference type="EMBL" id="JAGQDG010000003">
    <property type="protein sequence ID" value="MBQ0935688.1"/>
    <property type="molecule type" value="Genomic_DNA"/>
</dbReference>
<dbReference type="InterPro" id="IPR040423">
    <property type="entry name" value="PEA_transferase"/>
</dbReference>
<dbReference type="InterPro" id="IPR017850">
    <property type="entry name" value="Alkaline_phosphatase_core_sf"/>
</dbReference>
<dbReference type="PANTHER" id="PTHR30443:SF0">
    <property type="entry name" value="PHOSPHOETHANOLAMINE TRANSFERASE EPTA"/>
    <property type="match status" value="1"/>
</dbReference>
<sequence>MPQPEAHPLALPRAAHATSAWVEGLWLLVSIGLIWALYALSLSALQATKLAVLALPAWLLLGRWQPRAATGLWLRRAVLALWVAAFVADAVVRAYLWQAYGSAPDSAKMLMAVANTAAEETAEYLQHAKVRLLGWGLFGLVVWAVLLWAAPQALAAGARWARWSGGLKAPTWEQARRLLGALLVLLMLAAYASKPWRRLHPVLWWPAWSVVVADTRATWHDWELQRDAWLSAGQSSGVTIAPDAPRTVMLVITDSVNRDNLSLYGYGRPTTPLLDQEKSQLSIMRNAWSVAANTLMTIPSMLRLQASRPPGRPRLWR</sequence>
<dbReference type="RefSeq" id="WP_210808845.1">
    <property type="nucleotide sequence ID" value="NZ_JAGQDG010000003.1"/>
</dbReference>
<reference evidence="3 4" key="1">
    <citation type="submission" date="2021-04" db="EMBL/GenBank/DDBJ databases">
        <title>The genome sequence of type strain Ideonella paludis KCTC 32238.</title>
        <authorList>
            <person name="Liu Y."/>
        </authorList>
    </citation>
    <scope>NUCLEOTIDE SEQUENCE [LARGE SCALE GENOMIC DNA]</scope>
    <source>
        <strain evidence="3 4">KCTC 32238</strain>
    </source>
</reference>
<feature type="transmembrane region" description="Helical" evidence="1">
    <location>
        <begin position="132"/>
        <end position="154"/>
    </location>
</feature>
<feature type="transmembrane region" description="Helical" evidence="1">
    <location>
        <begin position="174"/>
        <end position="192"/>
    </location>
</feature>
<dbReference type="Pfam" id="PF00884">
    <property type="entry name" value="Sulfatase"/>
    <property type="match status" value="1"/>
</dbReference>
<accession>A0ABS5DX23</accession>
<evidence type="ECO:0000313" key="3">
    <source>
        <dbReference type="EMBL" id="MBQ0935688.1"/>
    </source>
</evidence>
<comment type="caution">
    <text evidence="3">The sequence shown here is derived from an EMBL/GenBank/DDBJ whole genome shotgun (WGS) entry which is preliminary data.</text>
</comment>
<gene>
    <name evidence="3" type="ORF">KAK11_10135</name>
</gene>
<dbReference type="Gene3D" id="3.40.720.10">
    <property type="entry name" value="Alkaline Phosphatase, subunit A"/>
    <property type="match status" value="1"/>
</dbReference>
<evidence type="ECO:0000313" key="4">
    <source>
        <dbReference type="Proteomes" id="UP000672097"/>
    </source>
</evidence>
<evidence type="ECO:0000256" key="1">
    <source>
        <dbReference type="SAM" id="Phobius"/>
    </source>
</evidence>
<keyword evidence="4" id="KW-1185">Reference proteome</keyword>
<name>A0ABS5DX23_9BURK</name>